<dbReference type="InterPro" id="IPR005886">
    <property type="entry name" value="UDP_G4E"/>
</dbReference>
<evidence type="ECO:0000256" key="5">
    <source>
        <dbReference type="ARBA" id="ARBA00013189"/>
    </source>
</evidence>
<dbReference type="PANTHER" id="PTHR43725">
    <property type="entry name" value="UDP-GLUCOSE 4-EPIMERASE"/>
    <property type="match status" value="1"/>
</dbReference>
<dbReference type="CDD" id="cd05247">
    <property type="entry name" value="UDP_G4E_1_SDR_e"/>
    <property type="match status" value="1"/>
</dbReference>
<dbReference type="InterPro" id="IPR036291">
    <property type="entry name" value="NAD(P)-bd_dom_sf"/>
</dbReference>
<dbReference type="GO" id="GO:0005829">
    <property type="term" value="C:cytosol"/>
    <property type="evidence" value="ECO:0007669"/>
    <property type="project" value="TreeGrafter"/>
</dbReference>
<evidence type="ECO:0000313" key="11">
    <source>
        <dbReference type="EMBL" id="MBK0391962.1"/>
    </source>
</evidence>
<keyword evidence="12" id="KW-1185">Reference proteome</keyword>
<comment type="subunit">
    <text evidence="9">Homodimer.</text>
</comment>
<keyword evidence="7 9" id="KW-0520">NAD</keyword>
<evidence type="ECO:0000256" key="1">
    <source>
        <dbReference type="ARBA" id="ARBA00000083"/>
    </source>
</evidence>
<reference evidence="11" key="1">
    <citation type="submission" date="2020-12" db="EMBL/GenBank/DDBJ databases">
        <title>Ramlibacter sp. nov., isolated from a freshwater alga, Cryptomonas.</title>
        <authorList>
            <person name="Kim H.M."/>
            <person name="Jeon C.O."/>
        </authorList>
    </citation>
    <scope>NUCLEOTIDE SEQUENCE</scope>
    <source>
        <strain evidence="11">CrO1</strain>
    </source>
</reference>
<dbReference type="PANTHER" id="PTHR43725:SF47">
    <property type="entry name" value="UDP-GLUCOSE 4-EPIMERASE"/>
    <property type="match status" value="1"/>
</dbReference>
<dbReference type="InterPro" id="IPR016040">
    <property type="entry name" value="NAD(P)-bd_dom"/>
</dbReference>
<accession>A0A934Q0C2</accession>
<evidence type="ECO:0000256" key="9">
    <source>
        <dbReference type="RuleBase" id="RU366046"/>
    </source>
</evidence>
<comment type="catalytic activity">
    <reaction evidence="1 9">
        <text>UDP-alpha-D-glucose = UDP-alpha-D-galactose</text>
        <dbReference type="Rhea" id="RHEA:22168"/>
        <dbReference type="ChEBI" id="CHEBI:58885"/>
        <dbReference type="ChEBI" id="CHEBI:66914"/>
        <dbReference type="EC" id="5.1.3.2"/>
    </reaction>
</comment>
<evidence type="ECO:0000259" key="10">
    <source>
        <dbReference type="Pfam" id="PF16363"/>
    </source>
</evidence>
<sequence length="339" mass="36728">MSRPPCALLTGGAGYIGSHTCIALLEAGWDVVLLDNLSNSTADVVERIATISGRRPTFVQGDVRDAELVHSVLEQHQCQAVIHFAGLKAVGESVAKPLLYFENNVAGTIALLGAMHRAGTRQLVFSSSATVYGSPQRLPIDESHPTSALNPYGRSKLHVEEILSDLCASDPTWRVVCLRYFNPCGAHPSGLIGEDPKDIPNNLMPFVARVATGQLPLVQVFGGDYETPDGTGVRDYIHVQDLAAGHLNALDYCAKAEGWHAINLGTGRGFSVIEMIRAFEKASGQPIPYKIVDRRPGDAASCWADASKAQRELGWSARFGIDEMCADAWRWQQHARQKG</sequence>
<dbReference type="AlphaFoldDB" id="A0A934Q0C2"/>
<dbReference type="EMBL" id="JAEDAO010000001">
    <property type="protein sequence ID" value="MBK0391962.1"/>
    <property type="molecule type" value="Genomic_DNA"/>
</dbReference>
<evidence type="ECO:0000256" key="7">
    <source>
        <dbReference type="ARBA" id="ARBA00023027"/>
    </source>
</evidence>
<name>A0A934Q0C2_9BURK</name>
<feature type="domain" description="NAD(P)-binding" evidence="10">
    <location>
        <begin position="8"/>
        <end position="327"/>
    </location>
</feature>
<comment type="pathway">
    <text evidence="3 9">Carbohydrate metabolism; galactose metabolism.</text>
</comment>
<comment type="similarity">
    <text evidence="4 9">Belongs to the NAD(P)-dependent epimerase/dehydratase family.</text>
</comment>
<evidence type="ECO:0000256" key="8">
    <source>
        <dbReference type="ARBA" id="ARBA00023235"/>
    </source>
</evidence>
<dbReference type="GO" id="GO:0006012">
    <property type="term" value="P:galactose metabolic process"/>
    <property type="evidence" value="ECO:0007669"/>
    <property type="project" value="InterPro"/>
</dbReference>
<keyword evidence="9" id="KW-0119">Carbohydrate metabolism</keyword>
<dbReference type="Pfam" id="PF16363">
    <property type="entry name" value="GDP_Man_Dehyd"/>
    <property type="match status" value="1"/>
</dbReference>
<comment type="caution">
    <text evidence="11">The sequence shown here is derived from an EMBL/GenBank/DDBJ whole genome shotgun (WGS) entry which is preliminary data.</text>
</comment>
<evidence type="ECO:0000256" key="2">
    <source>
        <dbReference type="ARBA" id="ARBA00001911"/>
    </source>
</evidence>
<dbReference type="NCBIfam" id="TIGR01179">
    <property type="entry name" value="galE"/>
    <property type="match status" value="1"/>
</dbReference>
<comment type="cofactor">
    <cofactor evidence="2 9">
        <name>NAD(+)</name>
        <dbReference type="ChEBI" id="CHEBI:57540"/>
    </cofactor>
</comment>
<dbReference type="Gene3D" id="3.40.50.720">
    <property type="entry name" value="NAD(P)-binding Rossmann-like Domain"/>
    <property type="match status" value="1"/>
</dbReference>
<dbReference type="Gene3D" id="3.90.25.10">
    <property type="entry name" value="UDP-galactose 4-epimerase, domain 1"/>
    <property type="match status" value="1"/>
</dbReference>
<gene>
    <name evidence="11" type="primary">galE</name>
    <name evidence="11" type="ORF">I8E28_05115</name>
</gene>
<dbReference type="SUPFAM" id="SSF51735">
    <property type="entry name" value="NAD(P)-binding Rossmann-fold domains"/>
    <property type="match status" value="1"/>
</dbReference>
<dbReference type="RefSeq" id="WP_200786929.1">
    <property type="nucleotide sequence ID" value="NZ_JAEDAO010000001.1"/>
</dbReference>
<dbReference type="EC" id="5.1.3.2" evidence="5 9"/>
<dbReference type="Proteomes" id="UP000617041">
    <property type="component" value="Unassembled WGS sequence"/>
</dbReference>
<evidence type="ECO:0000313" key="12">
    <source>
        <dbReference type="Proteomes" id="UP000617041"/>
    </source>
</evidence>
<evidence type="ECO:0000256" key="6">
    <source>
        <dbReference type="ARBA" id="ARBA00018569"/>
    </source>
</evidence>
<dbReference type="NCBIfam" id="NF007956">
    <property type="entry name" value="PRK10675.1"/>
    <property type="match status" value="1"/>
</dbReference>
<proteinExistence type="inferred from homology"/>
<evidence type="ECO:0000256" key="4">
    <source>
        <dbReference type="ARBA" id="ARBA00007637"/>
    </source>
</evidence>
<protein>
    <recommendedName>
        <fullName evidence="6 9">UDP-glucose 4-epimerase</fullName>
        <ecNumber evidence="5 9">5.1.3.2</ecNumber>
    </recommendedName>
</protein>
<keyword evidence="8 9" id="KW-0413">Isomerase</keyword>
<dbReference type="GO" id="GO:0003978">
    <property type="term" value="F:UDP-glucose 4-epimerase activity"/>
    <property type="evidence" value="ECO:0007669"/>
    <property type="project" value="UniProtKB-UniRule"/>
</dbReference>
<evidence type="ECO:0000256" key="3">
    <source>
        <dbReference type="ARBA" id="ARBA00004947"/>
    </source>
</evidence>
<organism evidence="11 12">
    <name type="scientific">Ramlibacter algicola</name>
    <dbReference type="NCBI Taxonomy" id="2795217"/>
    <lineage>
        <taxon>Bacteria</taxon>
        <taxon>Pseudomonadati</taxon>
        <taxon>Pseudomonadota</taxon>
        <taxon>Betaproteobacteria</taxon>
        <taxon>Burkholderiales</taxon>
        <taxon>Comamonadaceae</taxon>
        <taxon>Ramlibacter</taxon>
    </lineage>
</organism>